<reference evidence="4" key="1">
    <citation type="submission" date="2016-10" db="EMBL/GenBank/DDBJ databases">
        <authorList>
            <person name="Varghese N."/>
            <person name="Submissions S."/>
        </authorList>
    </citation>
    <scope>NUCLEOTIDE SEQUENCE [LARGE SCALE GENOMIC DNA]</scope>
    <source>
        <strain evidence="4">B4,CECT 8067,JCM 17497</strain>
    </source>
</reference>
<proteinExistence type="predicted"/>
<dbReference type="AlphaFoldDB" id="A0A1G8T0B1"/>
<dbReference type="InterPro" id="IPR055768">
    <property type="entry name" value="DUF7344"/>
</dbReference>
<dbReference type="OrthoDB" id="247722at2157"/>
<feature type="compositionally biased region" description="Low complexity" evidence="1">
    <location>
        <begin position="121"/>
        <end position="139"/>
    </location>
</feature>
<dbReference type="RefSeq" id="WP_090302834.1">
    <property type="nucleotide sequence ID" value="NZ_FNFE01000001.1"/>
</dbReference>
<name>A0A1G8T0B1_9EURY</name>
<dbReference type="EMBL" id="FNFE01000001">
    <property type="protein sequence ID" value="SDJ34979.1"/>
    <property type="molecule type" value="Genomic_DNA"/>
</dbReference>
<keyword evidence="4" id="KW-1185">Reference proteome</keyword>
<evidence type="ECO:0000256" key="1">
    <source>
        <dbReference type="SAM" id="MobiDB-lite"/>
    </source>
</evidence>
<accession>A0A1G8T0B1</accession>
<gene>
    <name evidence="3" type="ORF">SAMN04515672_0272</name>
</gene>
<evidence type="ECO:0000313" key="3">
    <source>
        <dbReference type="EMBL" id="SDJ34979.1"/>
    </source>
</evidence>
<evidence type="ECO:0000313" key="4">
    <source>
        <dbReference type="Proteomes" id="UP000198882"/>
    </source>
</evidence>
<protein>
    <recommendedName>
        <fullName evidence="2">DUF7344 domain-containing protein</fullName>
    </recommendedName>
</protein>
<feature type="domain" description="DUF7344" evidence="2">
    <location>
        <begin position="26"/>
        <end position="94"/>
    </location>
</feature>
<sequence length="148" mass="15570">MPTPRIPVDVDRFTRVAEVSTETAYALLASTRTRIVLHVLSTSGPRSSLEGLATAVARLDPEASPTSARISLVHVVLPKLEAHGILEYELGEEAVHLDGPIVGLEEPIGTAPDATGEDGRGPTTRTDTRTPTTGSDGPGSIDARDPKK</sequence>
<organism evidence="3 4">
    <name type="scientific">Natronorubrum texcoconense</name>
    <dbReference type="NCBI Taxonomy" id="1095776"/>
    <lineage>
        <taxon>Archaea</taxon>
        <taxon>Methanobacteriati</taxon>
        <taxon>Methanobacteriota</taxon>
        <taxon>Stenosarchaea group</taxon>
        <taxon>Halobacteria</taxon>
        <taxon>Halobacteriales</taxon>
        <taxon>Natrialbaceae</taxon>
        <taxon>Natronorubrum</taxon>
    </lineage>
</organism>
<feature type="region of interest" description="Disordered" evidence="1">
    <location>
        <begin position="101"/>
        <end position="148"/>
    </location>
</feature>
<dbReference type="Proteomes" id="UP000198882">
    <property type="component" value="Unassembled WGS sequence"/>
</dbReference>
<evidence type="ECO:0000259" key="2">
    <source>
        <dbReference type="Pfam" id="PF24035"/>
    </source>
</evidence>
<dbReference type="Pfam" id="PF24035">
    <property type="entry name" value="DUF7344"/>
    <property type="match status" value="1"/>
</dbReference>